<organism evidence="1 2">
    <name type="scientific">Chitinophaga pollutisoli</name>
    <dbReference type="NCBI Taxonomy" id="3133966"/>
    <lineage>
        <taxon>Bacteria</taxon>
        <taxon>Pseudomonadati</taxon>
        <taxon>Bacteroidota</taxon>
        <taxon>Chitinophagia</taxon>
        <taxon>Chitinophagales</taxon>
        <taxon>Chitinophagaceae</taxon>
        <taxon>Chitinophaga</taxon>
    </lineage>
</organism>
<dbReference type="EMBL" id="CP149822">
    <property type="protein sequence ID" value="WZN39173.1"/>
    <property type="molecule type" value="Genomic_DNA"/>
</dbReference>
<name>A0ABZ2YHP5_9BACT</name>
<dbReference type="PROSITE" id="PS51257">
    <property type="entry name" value="PROKAR_LIPOPROTEIN"/>
    <property type="match status" value="1"/>
</dbReference>
<proteinExistence type="predicted"/>
<evidence type="ECO:0000313" key="2">
    <source>
        <dbReference type="Proteomes" id="UP001485459"/>
    </source>
</evidence>
<reference evidence="2" key="1">
    <citation type="submission" date="2024-03" db="EMBL/GenBank/DDBJ databases">
        <title>Chitinophaga horti sp. nov., isolated from garden soil.</title>
        <authorList>
            <person name="Lee D.S."/>
            <person name="Han D.M."/>
            <person name="Baek J.H."/>
            <person name="Choi D.G."/>
            <person name="Jeon J.H."/>
            <person name="Jeon C.O."/>
        </authorList>
    </citation>
    <scope>NUCLEOTIDE SEQUENCE [LARGE SCALE GENOMIC DNA]</scope>
    <source>
        <strain evidence="2">GPA1</strain>
    </source>
</reference>
<accession>A0ABZ2YHP5</accession>
<keyword evidence="2" id="KW-1185">Reference proteome</keyword>
<evidence type="ECO:0000313" key="1">
    <source>
        <dbReference type="EMBL" id="WZN39173.1"/>
    </source>
</evidence>
<dbReference type="RefSeq" id="WP_341834170.1">
    <property type="nucleotide sequence ID" value="NZ_CP149822.1"/>
</dbReference>
<gene>
    <name evidence="1" type="ORF">WJU16_14305</name>
</gene>
<protein>
    <submittedName>
        <fullName evidence="1">Uncharacterized protein</fullName>
    </submittedName>
</protein>
<dbReference type="Proteomes" id="UP001485459">
    <property type="component" value="Chromosome"/>
</dbReference>
<sequence length="188" mass="20929">MKHLPIAGLLLFLAACGPNTSRSDEHSDSKDTTGAPPAEIVMQKDVVIRPLSGYFVNNSVKLTDSVACWIINNPEEMRKTFGMAKTMNNTIDTIDFSHNLLAAVVLRPSDLTQTIELSRSYVLDGNMELHFAIKVDTPKTTYTKAMAWLGAIPKTDSVKNIRFFRGDRMLTTINASDLREAQDIDMKH</sequence>